<comment type="caution">
    <text evidence="10">Lacks conserved residue(s) required for the propagation of feature annotation.</text>
</comment>
<keyword evidence="13" id="KW-1185">Reference proteome</keyword>
<comment type="subcellular location">
    <subcellularLocation>
        <location evidence="3">Cell envelope</location>
    </subcellularLocation>
    <subcellularLocation>
        <location evidence="10">Cell membrane</location>
        <topology evidence="10">Multi-pass membrane protein</topology>
    </subcellularLocation>
    <subcellularLocation>
        <location evidence="2">Endomembrane system</location>
        <topology evidence="2">Multi-pass membrane protein</topology>
    </subcellularLocation>
</comment>
<gene>
    <name evidence="12" type="primary">PRM1</name>
    <name evidence="12" type="ORF">BGZ97_003431</name>
</gene>
<keyword evidence="9" id="KW-0325">Glycoprotein</keyword>
<dbReference type="Proteomes" id="UP000823405">
    <property type="component" value="Unassembled WGS sequence"/>
</dbReference>
<feature type="transmembrane region" description="Helical" evidence="10">
    <location>
        <begin position="234"/>
        <end position="259"/>
    </location>
</feature>
<dbReference type="GO" id="GO:0043332">
    <property type="term" value="C:mating projection tip"/>
    <property type="evidence" value="ECO:0007669"/>
    <property type="project" value="UniProtKB-UniRule"/>
</dbReference>
<evidence type="ECO:0000256" key="6">
    <source>
        <dbReference type="ARBA" id="ARBA00022971"/>
    </source>
</evidence>
<dbReference type="InterPro" id="IPR026777">
    <property type="entry name" value="PRM1"/>
</dbReference>
<dbReference type="EMBL" id="JAAAIN010001806">
    <property type="protein sequence ID" value="KAG0300049.1"/>
    <property type="molecule type" value="Genomic_DNA"/>
</dbReference>
<dbReference type="AlphaFoldDB" id="A0A9P6QTB5"/>
<proteinExistence type="inferred from homology"/>
<dbReference type="GO" id="GO:0032220">
    <property type="term" value="P:plasma membrane fusion involved in cytogamy"/>
    <property type="evidence" value="ECO:0007669"/>
    <property type="project" value="TreeGrafter"/>
</dbReference>
<protein>
    <recommendedName>
        <fullName evidence="10">Plasma membrane fusion protein PRM1</fullName>
    </recommendedName>
</protein>
<evidence type="ECO:0000256" key="8">
    <source>
        <dbReference type="ARBA" id="ARBA00023136"/>
    </source>
</evidence>
<evidence type="ECO:0000313" key="12">
    <source>
        <dbReference type="EMBL" id="KAG0300049.1"/>
    </source>
</evidence>
<evidence type="ECO:0000256" key="10">
    <source>
        <dbReference type="RuleBase" id="RU366035"/>
    </source>
</evidence>
<keyword evidence="8 10" id="KW-0472">Membrane</keyword>
<dbReference type="GO" id="GO:0012505">
    <property type="term" value="C:endomembrane system"/>
    <property type="evidence" value="ECO:0007669"/>
    <property type="project" value="UniProtKB-SubCell"/>
</dbReference>
<evidence type="ECO:0000256" key="9">
    <source>
        <dbReference type="ARBA" id="ARBA00023180"/>
    </source>
</evidence>
<evidence type="ECO:0000256" key="1">
    <source>
        <dbReference type="ARBA" id="ARBA00002512"/>
    </source>
</evidence>
<evidence type="ECO:0000256" key="3">
    <source>
        <dbReference type="ARBA" id="ARBA00004196"/>
    </source>
</evidence>
<evidence type="ECO:0000256" key="4">
    <source>
        <dbReference type="ARBA" id="ARBA00010780"/>
    </source>
</evidence>
<evidence type="ECO:0000256" key="7">
    <source>
        <dbReference type="ARBA" id="ARBA00022989"/>
    </source>
</evidence>
<evidence type="ECO:0000313" key="13">
    <source>
        <dbReference type="Proteomes" id="UP000823405"/>
    </source>
</evidence>
<comment type="similarity">
    <text evidence="4 10">Belongs to the PRM1 family.</text>
</comment>
<dbReference type="GO" id="GO:0005886">
    <property type="term" value="C:plasma membrane"/>
    <property type="evidence" value="ECO:0007669"/>
    <property type="project" value="UniProtKB-SubCell"/>
</dbReference>
<evidence type="ECO:0000256" key="11">
    <source>
        <dbReference type="SAM" id="MobiDB-lite"/>
    </source>
</evidence>
<sequence>MSQPFAPSPEHTVNTDDDTQTKTRSRPVQPFLGLRAKLSQAFASYAVVFLAISAFQLYRTKAVVERFTADAKASVAQECYALERSLTTVATIPNVAAQGINRGLVNAVEASISQVGFGLVVVLTGLISTLELIMGILTGTWRCFLVNLVDSGIPLLSDIGAEGVQAMDELNGAVLGLLVVPFNGLGELIEQRMADPRIGDLVTISAMASPKIVFCEKALDLVAVDRLTKDFKQWISYGTMVLLATALAVMLGNMVMIWYQNRRWMIHVERVQQCLLGIMAKPFGEQDIPPLERQDMDPVDRIDELNERTKLEAMRISHLVQHPFLYQFMDWSSKRLFKRDETKRNIYLWFIHYITHPPAVVCLSIGLLGIIMTFGQFAFLEYMRQNYHTIFAPVITDLSATILNSVQGAMHTAAVTFSTEANSALSVVEADLNEAVFSDIIRAAADLNNALVQVQTTLVDGVRTVFGESIFAKFVGAVLQCLLFNRLEAVERGLRWVRDNAQIRLPRVTEDMLMMDGAYLEALVAEAANTLISPSSLPPPPPPTALQGGSLLRVGQAGAQKVEGAISKVFTQYEDMLRRELPMYYGLV</sequence>
<feature type="region of interest" description="Disordered" evidence="11">
    <location>
        <begin position="1"/>
        <end position="26"/>
    </location>
</feature>
<accession>A0A9P6QTB5</accession>
<keyword evidence="6 10" id="KW-0184">Conjugation</keyword>
<feature type="transmembrane region" description="Helical" evidence="10">
    <location>
        <begin position="115"/>
        <end position="137"/>
    </location>
</feature>
<dbReference type="OrthoDB" id="10248838at2759"/>
<keyword evidence="5 10" id="KW-0812">Transmembrane</keyword>
<comment type="function">
    <text evidence="1 10">Involved in cell fusion during mating by stabilizing the plasma membrane fusion event.</text>
</comment>
<feature type="transmembrane region" description="Helical" evidence="10">
    <location>
        <begin position="38"/>
        <end position="58"/>
    </location>
</feature>
<evidence type="ECO:0000256" key="2">
    <source>
        <dbReference type="ARBA" id="ARBA00004127"/>
    </source>
</evidence>
<organism evidence="12 13">
    <name type="scientific">Linnemannia gamsii</name>
    <dbReference type="NCBI Taxonomy" id="64522"/>
    <lineage>
        <taxon>Eukaryota</taxon>
        <taxon>Fungi</taxon>
        <taxon>Fungi incertae sedis</taxon>
        <taxon>Mucoromycota</taxon>
        <taxon>Mortierellomycotina</taxon>
        <taxon>Mortierellomycetes</taxon>
        <taxon>Mortierellales</taxon>
        <taxon>Mortierellaceae</taxon>
        <taxon>Linnemannia</taxon>
    </lineage>
</organism>
<comment type="caution">
    <text evidence="12">The sequence shown here is derived from an EMBL/GenBank/DDBJ whole genome shotgun (WGS) entry which is preliminary data.</text>
</comment>
<reference evidence="12" key="1">
    <citation type="journal article" date="2020" name="Fungal Divers.">
        <title>Resolving the Mortierellaceae phylogeny through synthesis of multi-gene phylogenetics and phylogenomics.</title>
        <authorList>
            <person name="Vandepol N."/>
            <person name="Liber J."/>
            <person name="Desiro A."/>
            <person name="Na H."/>
            <person name="Kennedy M."/>
            <person name="Barry K."/>
            <person name="Grigoriev I.V."/>
            <person name="Miller A.N."/>
            <person name="O'Donnell K."/>
            <person name="Stajich J.E."/>
            <person name="Bonito G."/>
        </authorList>
    </citation>
    <scope>NUCLEOTIDE SEQUENCE</scope>
    <source>
        <strain evidence="12">NVP60</strain>
    </source>
</reference>
<dbReference type="PANTHER" id="PTHR31030:SF1">
    <property type="entry name" value="PLASMA MEMBRANE FUSION PROTEIN PRM1"/>
    <property type="match status" value="1"/>
</dbReference>
<dbReference type="PANTHER" id="PTHR31030">
    <property type="entry name" value="PLASMA MEMBRANE FUSION PROTEIN PRM1"/>
    <property type="match status" value="1"/>
</dbReference>
<feature type="non-terminal residue" evidence="12">
    <location>
        <position position="588"/>
    </location>
</feature>
<feature type="transmembrane region" description="Helical" evidence="10">
    <location>
        <begin position="346"/>
        <end position="379"/>
    </location>
</feature>
<evidence type="ECO:0000256" key="5">
    <source>
        <dbReference type="ARBA" id="ARBA00022692"/>
    </source>
</evidence>
<keyword evidence="7 10" id="KW-1133">Transmembrane helix</keyword>
<keyword evidence="10" id="KW-1003">Cell membrane</keyword>
<name>A0A9P6QTB5_9FUNG</name>